<accession>A0A1X7TU66</accession>
<protein>
    <recommendedName>
        <fullName evidence="2">Reverse transcriptase domain-containing protein</fullName>
    </recommendedName>
</protein>
<dbReference type="AlphaFoldDB" id="A0A1X7TU66"/>
<name>A0A1X7TU66_AMPQE</name>
<dbReference type="EnsemblMetazoa" id="Aqu2.1.18776_001">
    <property type="protein sequence ID" value="Aqu2.1.18776_001"/>
    <property type="gene ID" value="Aqu2.1.18776"/>
</dbReference>
<dbReference type="OMA" id="QVESCIS"/>
<dbReference type="PANTHER" id="PTHR33332">
    <property type="entry name" value="REVERSE TRANSCRIPTASE DOMAIN-CONTAINING PROTEIN"/>
    <property type="match status" value="1"/>
</dbReference>
<dbReference type="InParanoid" id="A0A1X7TU66"/>
<dbReference type="eggNOG" id="KOG1075">
    <property type="taxonomic scope" value="Eukaryota"/>
</dbReference>
<evidence type="ECO:0008006" key="2">
    <source>
        <dbReference type="Google" id="ProtNLM"/>
    </source>
</evidence>
<dbReference type="STRING" id="400682.A0A1X7TU66"/>
<organism evidence="1">
    <name type="scientific">Amphimedon queenslandica</name>
    <name type="common">Sponge</name>
    <dbReference type="NCBI Taxonomy" id="400682"/>
    <lineage>
        <taxon>Eukaryota</taxon>
        <taxon>Metazoa</taxon>
        <taxon>Porifera</taxon>
        <taxon>Demospongiae</taxon>
        <taxon>Heteroscleromorpha</taxon>
        <taxon>Haplosclerida</taxon>
        <taxon>Niphatidae</taxon>
        <taxon>Amphimedon</taxon>
    </lineage>
</organism>
<proteinExistence type="predicted"/>
<evidence type="ECO:0000313" key="1">
    <source>
        <dbReference type="EnsemblMetazoa" id="Aqu2.1.18776_001"/>
    </source>
</evidence>
<dbReference type="OrthoDB" id="1737613at2759"/>
<reference evidence="1" key="1">
    <citation type="submission" date="2017-05" db="UniProtKB">
        <authorList>
            <consortium name="EnsemblMetazoa"/>
        </authorList>
    </citation>
    <scope>IDENTIFICATION</scope>
</reference>
<sequence>ALLFADDTKVSHTICSPADCSALQADLDSLTQWSHDSKLSFNSKKCYSIRFDTTGTDFNSQYKLCGHSIHQVNSCRDLGIIISDSLSWSLHYRSISSKAYGQMSLIRRTFSTSSIKVRKLLYISLVRSKLVYGSQLWRPMYIKDIVILERIQRRATRFITNDYVSNYRDRLLSLRMLPLMYTLELLDILFFIKCL</sequence>